<keyword evidence="5" id="KW-0503">Monooxygenase</keyword>
<evidence type="ECO:0000256" key="2">
    <source>
        <dbReference type="ARBA" id="ARBA00022723"/>
    </source>
</evidence>
<dbReference type="InterPro" id="IPR050651">
    <property type="entry name" value="Plant_Cytochrome_P450_Monoox"/>
</dbReference>
<dbReference type="GO" id="GO:0016705">
    <property type="term" value="F:oxidoreductase activity, acting on paired donors, with incorporation or reduction of molecular oxygen"/>
    <property type="evidence" value="ECO:0007669"/>
    <property type="project" value="InterPro"/>
</dbReference>
<protein>
    <submittedName>
        <fullName evidence="6">Uncharacterized protein</fullName>
    </submittedName>
</protein>
<evidence type="ECO:0000256" key="5">
    <source>
        <dbReference type="ARBA" id="ARBA00023033"/>
    </source>
</evidence>
<dbReference type="InterPro" id="IPR001128">
    <property type="entry name" value="Cyt_P450"/>
</dbReference>
<evidence type="ECO:0000256" key="3">
    <source>
        <dbReference type="ARBA" id="ARBA00023002"/>
    </source>
</evidence>
<gene>
    <name evidence="6" type="ORF">Cgig2_013449</name>
</gene>
<dbReference type="AlphaFoldDB" id="A0A9Q1QBR8"/>
<dbReference type="GO" id="GO:0020037">
    <property type="term" value="F:heme binding"/>
    <property type="evidence" value="ECO:0007669"/>
    <property type="project" value="InterPro"/>
</dbReference>
<sequence>MCVLLKTPPVAFIPNAVSDGSHDLAVHMDITHDILYYALNVMALKVEVIQEPGLPTSHHQGNYETLLCCTPLPALRSHHRLHDPLDFRHERFLTTHKDFDVRGQNLELTPFQTGRRVCFEISFALQAMQFTRARLLHGFEISTPSGEKVDMTEGLGVTNLKASPLEVVLIPHLPDKLYR</sequence>
<dbReference type="Gene3D" id="1.10.630.10">
    <property type="entry name" value="Cytochrome P450"/>
    <property type="match status" value="1"/>
</dbReference>
<comment type="caution">
    <text evidence="6">The sequence shown here is derived from an EMBL/GenBank/DDBJ whole genome shotgun (WGS) entry which is preliminary data.</text>
</comment>
<evidence type="ECO:0000313" key="6">
    <source>
        <dbReference type="EMBL" id="KAJ8436408.1"/>
    </source>
</evidence>
<keyword evidence="1" id="KW-0349">Heme</keyword>
<dbReference type="InterPro" id="IPR036396">
    <property type="entry name" value="Cyt_P450_sf"/>
</dbReference>
<dbReference type="PANTHER" id="PTHR47947:SF19">
    <property type="entry name" value="CYTOCHROME P450 82C3-RELATED"/>
    <property type="match status" value="1"/>
</dbReference>
<evidence type="ECO:0000256" key="1">
    <source>
        <dbReference type="ARBA" id="ARBA00022617"/>
    </source>
</evidence>
<dbReference type="Proteomes" id="UP001153076">
    <property type="component" value="Unassembled WGS sequence"/>
</dbReference>
<dbReference type="SUPFAM" id="SSF48264">
    <property type="entry name" value="Cytochrome P450"/>
    <property type="match status" value="1"/>
</dbReference>
<dbReference type="EMBL" id="JAKOGI010000344">
    <property type="protein sequence ID" value="KAJ8436408.1"/>
    <property type="molecule type" value="Genomic_DNA"/>
</dbReference>
<keyword evidence="4" id="KW-0408">Iron</keyword>
<name>A0A9Q1QBR8_9CARY</name>
<keyword evidence="2" id="KW-0479">Metal-binding</keyword>
<evidence type="ECO:0000256" key="4">
    <source>
        <dbReference type="ARBA" id="ARBA00023004"/>
    </source>
</evidence>
<keyword evidence="7" id="KW-1185">Reference proteome</keyword>
<dbReference type="GO" id="GO:0004497">
    <property type="term" value="F:monooxygenase activity"/>
    <property type="evidence" value="ECO:0007669"/>
    <property type="project" value="UniProtKB-KW"/>
</dbReference>
<evidence type="ECO:0000313" key="7">
    <source>
        <dbReference type="Proteomes" id="UP001153076"/>
    </source>
</evidence>
<dbReference type="OrthoDB" id="2789670at2759"/>
<dbReference type="Pfam" id="PF00067">
    <property type="entry name" value="p450"/>
    <property type="match status" value="1"/>
</dbReference>
<dbReference type="PANTHER" id="PTHR47947">
    <property type="entry name" value="CYTOCHROME P450 82C3-RELATED"/>
    <property type="match status" value="1"/>
</dbReference>
<accession>A0A9Q1QBR8</accession>
<reference evidence="6" key="1">
    <citation type="submission" date="2022-04" db="EMBL/GenBank/DDBJ databases">
        <title>Carnegiea gigantea Genome sequencing and assembly v2.</title>
        <authorList>
            <person name="Copetti D."/>
            <person name="Sanderson M.J."/>
            <person name="Burquez A."/>
            <person name="Wojciechowski M.F."/>
        </authorList>
    </citation>
    <scope>NUCLEOTIDE SEQUENCE</scope>
    <source>
        <strain evidence="6">SGP5-SGP5p</strain>
        <tissue evidence="6">Aerial part</tissue>
    </source>
</reference>
<proteinExistence type="predicted"/>
<dbReference type="GO" id="GO:0005506">
    <property type="term" value="F:iron ion binding"/>
    <property type="evidence" value="ECO:0007669"/>
    <property type="project" value="InterPro"/>
</dbReference>
<organism evidence="6 7">
    <name type="scientific">Carnegiea gigantea</name>
    <dbReference type="NCBI Taxonomy" id="171969"/>
    <lineage>
        <taxon>Eukaryota</taxon>
        <taxon>Viridiplantae</taxon>
        <taxon>Streptophyta</taxon>
        <taxon>Embryophyta</taxon>
        <taxon>Tracheophyta</taxon>
        <taxon>Spermatophyta</taxon>
        <taxon>Magnoliopsida</taxon>
        <taxon>eudicotyledons</taxon>
        <taxon>Gunneridae</taxon>
        <taxon>Pentapetalae</taxon>
        <taxon>Caryophyllales</taxon>
        <taxon>Cactineae</taxon>
        <taxon>Cactaceae</taxon>
        <taxon>Cactoideae</taxon>
        <taxon>Echinocereeae</taxon>
        <taxon>Carnegiea</taxon>
    </lineage>
</organism>
<keyword evidence="3" id="KW-0560">Oxidoreductase</keyword>